<name>A0A8J2WTI6_9STRA</name>
<evidence type="ECO:0000313" key="4">
    <source>
        <dbReference type="Proteomes" id="UP000789595"/>
    </source>
</evidence>
<sequence length="402" mass="42174">MERHASKRSTDGQGTNVQPPPPKRQRRESSPVIYCHDDCARHVTTGDGDAEHQESPARLAAIAAALQTYARRRDFAPASREALLRVHSARYLDAVSSIETRGRLSPMLRTRVLGESGVDAAAGATPVGPGTWTAATRAAGAALAAVRDATPGSRAFVLVRPPGHHAMREGYDVSAGGCGFCVLGNAAVAAAEALTSEKTRVAIVDFDVHHGNGTEDFAMRAGSERLLYASAHLREVYEDSSLDFFPGTGAAGYMGPGRNPSVCNVSVTPAWIEPGARERFVSAVDKISRKLAAFRPSLLVISAGFDALEGDAGQLNPWTPDDPDLPPHVSPEVLDGVGLRPEDYGTMTRALLGAIHEDASVVSILEGGYGVPDGAGGFERSGLVAAAVAHVEALDSRSHSSS</sequence>
<dbReference type="SUPFAM" id="SSF52768">
    <property type="entry name" value="Arginase/deacetylase"/>
    <property type="match status" value="1"/>
</dbReference>
<proteinExistence type="predicted"/>
<dbReference type="PRINTS" id="PR01270">
    <property type="entry name" value="HDASUPER"/>
</dbReference>
<feature type="domain" description="Histone deacetylase" evidence="2">
    <location>
        <begin position="52"/>
        <end position="371"/>
    </location>
</feature>
<feature type="region of interest" description="Disordered" evidence="1">
    <location>
        <begin position="1"/>
        <end position="30"/>
    </location>
</feature>
<dbReference type="PANTHER" id="PTHR10625:SF10">
    <property type="entry name" value="HISTONE DEACETYLASE HDAC1"/>
    <property type="match status" value="1"/>
</dbReference>
<dbReference type="Pfam" id="PF00850">
    <property type="entry name" value="Hist_deacetyl"/>
    <property type="match status" value="1"/>
</dbReference>
<keyword evidence="4" id="KW-1185">Reference proteome</keyword>
<dbReference type="PANTHER" id="PTHR10625">
    <property type="entry name" value="HISTONE DEACETYLASE HDAC1-RELATED"/>
    <property type="match status" value="1"/>
</dbReference>
<organism evidence="3 4">
    <name type="scientific">Pelagomonas calceolata</name>
    <dbReference type="NCBI Taxonomy" id="35677"/>
    <lineage>
        <taxon>Eukaryota</taxon>
        <taxon>Sar</taxon>
        <taxon>Stramenopiles</taxon>
        <taxon>Ochrophyta</taxon>
        <taxon>Pelagophyceae</taxon>
        <taxon>Pelagomonadales</taxon>
        <taxon>Pelagomonadaceae</taxon>
        <taxon>Pelagomonas</taxon>
    </lineage>
</organism>
<evidence type="ECO:0000313" key="3">
    <source>
        <dbReference type="EMBL" id="CAH0364825.1"/>
    </source>
</evidence>
<dbReference type="InterPro" id="IPR000286">
    <property type="entry name" value="HDACs"/>
</dbReference>
<protein>
    <recommendedName>
        <fullName evidence="2">Histone deacetylase domain-containing protein</fullName>
    </recommendedName>
</protein>
<evidence type="ECO:0000256" key="1">
    <source>
        <dbReference type="SAM" id="MobiDB-lite"/>
    </source>
</evidence>
<dbReference type="GO" id="GO:0004407">
    <property type="term" value="F:histone deacetylase activity"/>
    <property type="evidence" value="ECO:0007669"/>
    <property type="project" value="TreeGrafter"/>
</dbReference>
<comment type="caution">
    <text evidence="3">The sequence shown here is derived from an EMBL/GenBank/DDBJ whole genome shotgun (WGS) entry which is preliminary data.</text>
</comment>
<dbReference type="InterPro" id="IPR023696">
    <property type="entry name" value="Ureohydrolase_dom_sf"/>
</dbReference>
<dbReference type="GO" id="GO:0040029">
    <property type="term" value="P:epigenetic regulation of gene expression"/>
    <property type="evidence" value="ECO:0007669"/>
    <property type="project" value="TreeGrafter"/>
</dbReference>
<dbReference type="InterPro" id="IPR037138">
    <property type="entry name" value="His_deacetylse_dom_sf"/>
</dbReference>
<feature type="compositionally biased region" description="Basic and acidic residues" evidence="1">
    <location>
        <begin position="1"/>
        <end position="10"/>
    </location>
</feature>
<dbReference type="EMBL" id="CAKKNE010000001">
    <property type="protein sequence ID" value="CAH0364825.1"/>
    <property type="molecule type" value="Genomic_DNA"/>
</dbReference>
<dbReference type="Gene3D" id="3.40.800.20">
    <property type="entry name" value="Histone deacetylase domain"/>
    <property type="match status" value="1"/>
</dbReference>
<reference evidence="3" key="1">
    <citation type="submission" date="2021-11" db="EMBL/GenBank/DDBJ databases">
        <authorList>
            <consortium name="Genoscope - CEA"/>
            <person name="William W."/>
        </authorList>
    </citation>
    <scope>NUCLEOTIDE SEQUENCE</scope>
</reference>
<dbReference type="AlphaFoldDB" id="A0A8J2WTI6"/>
<dbReference type="OrthoDB" id="424012at2759"/>
<dbReference type="InterPro" id="IPR023801">
    <property type="entry name" value="His_deacetylse_dom"/>
</dbReference>
<gene>
    <name evidence="3" type="ORF">PECAL_1P12090</name>
</gene>
<dbReference type="Proteomes" id="UP000789595">
    <property type="component" value="Unassembled WGS sequence"/>
</dbReference>
<accession>A0A8J2WTI6</accession>
<evidence type="ECO:0000259" key="2">
    <source>
        <dbReference type="Pfam" id="PF00850"/>
    </source>
</evidence>